<evidence type="ECO:0000313" key="4">
    <source>
        <dbReference type="Proteomes" id="UP000249115"/>
    </source>
</evidence>
<dbReference type="SUPFAM" id="SSF53448">
    <property type="entry name" value="Nucleotide-diphospho-sugar transferases"/>
    <property type="match status" value="1"/>
</dbReference>
<dbReference type="CDD" id="cd00761">
    <property type="entry name" value="Glyco_tranf_GTA_type"/>
    <property type="match status" value="1"/>
</dbReference>
<name>A0A2W7RGF1_9BACT</name>
<keyword evidence="5" id="KW-1185">Reference proteome</keyword>
<keyword evidence="2" id="KW-0808">Transferase</keyword>
<dbReference type="Proteomes" id="UP000321927">
    <property type="component" value="Unassembled WGS sequence"/>
</dbReference>
<dbReference type="EMBL" id="VORV01000025">
    <property type="protein sequence ID" value="TXD75475.1"/>
    <property type="molecule type" value="Genomic_DNA"/>
</dbReference>
<dbReference type="Proteomes" id="UP000249115">
    <property type="component" value="Unassembled WGS sequence"/>
</dbReference>
<accession>A0A2W7RGF1</accession>
<dbReference type="InterPro" id="IPR001173">
    <property type="entry name" value="Glyco_trans_2-like"/>
</dbReference>
<dbReference type="EMBL" id="QKZU01000027">
    <property type="protein sequence ID" value="PZX49805.1"/>
    <property type="molecule type" value="Genomic_DNA"/>
</dbReference>
<dbReference type="InterPro" id="IPR050834">
    <property type="entry name" value="Glycosyltransf_2"/>
</dbReference>
<dbReference type="PANTHER" id="PTHR43685:SF11">
    <property type="entry name" value="GLYCOSYLTRANSFERASE TAGX-RELATED"/>
    <property type="match status" value="1"/>
</dbReference>
<dbReference type="GO" id="GO:0016740">
    <property type="term" value="F:transferase activity"/>
    <property type="evidence" value="ECO:0007669"/>
    <property type="project" value="UniProtKB-KW"/>
</dbReference>
<feature type="domain" description="Glycosyltransferase 2-like" evidence="1">
    <location>
        <begin position="18"/>
        <end position="139"/>
    </location>
</feature>
<sequence>MHFWHLNVISESLVNRFSIVIPAFNVENSIQRAFNSVIRQDYLDFELIVVNDGSTDGTHAILSELEKANSFILINQQNQGVSAARNSGATQAKSDWLIFLDSDDELIPSALAQFNKAIESDSKRDFWQAGIRRISGQNLQELIPIQDEYHSKIPGTFCISKGLFEQVGGYDEQMKFSENTELFHRVGLKGVIGGVISEITLIYYDSSTGGSKNLQNMIDSLLIILDKHETTLSDHVKYLYHQIIGVNYMRFRNYSLARKHLLKAISYKPLKAKTLIRLFISMVPPLAKKLYPQEVKL</sequence>
<comment type="caution">
    <text evidence="2">The sequence shown here is derived from an EMBL/GenBank/DDBJ whole genome shotgun (WGS) entry which is preliminary data.</text>
</comment>
<gene>
    <name evidence="3" type="ORF">ESW18_20310</name>
    <name evidence="2" type="ORF">LV84_04197</name>
</gene>
<evidence type="ECO:0000313" key="5">
    <source>
        <dbReference type="Proteomes" id="UP000321927"/>
    </source>
</evidence>
<reference evidence="3 5" key="2">
    <citation type="submission" date="2019-08" db="EMBL/GenBank/DDBJ databases">
        <title>Genome of Algoriphagus ratkowskyi IC026.</title>
        <authorList>
            <person name="Bowman J.P."/>
        </authorList>
    </citation>
    <scope>NUCLEOTIDE SEQUENCE [LARGE SCALE GENOMIC DNA]</scope>
    <source>
        <strain evidence="3 5">IC026</strain>
    </source>
</reference>
<evidence type="ECO:0000313" key="2">
    <source>
        <dbReference type="EMBL" id="PZX49805.1"/>
    </source>
</evidence>
<dbReference type="Gene3D" id="3.90.550.10">
    <property type="entry name" value="Spore Coat Polysaccharide Biosynthesis Protein SpsA, Chain A"/>
    <property type="match status" value="1"/>
</dbReference>
<dbReference type="Pfam" id="PF00535">
    <property type="entry name" value="Glycos_transf_2"/>
    <property type="match status" value="1"/>
</dbReference>
<reference evidence="2 4" key="1">
    <citation type="submission" date="2018-06" db="EMBL/GenBank/DDBJ databases">
        <title>Genomic Encyclopedia of Archaeal and Bacterial Type Strains, Phase II (KMG-II): from individual species to whole genera.</title>
        <authorList>
            <person name="Goeker M."/>
        </authorList>
    </citation>
    <scope>NUCLEOTIDE SEQUENCE [LARGE SCALE GENOMIC DNA]</scope>
    <source>
        <strain evidence="2 4">DSM 22686</strain>
    </source>
</reference>
<proteinExistence type="predicted"/>
<organism evidence="2 4">
    <name type="scientific">Algoriphagus ratkowskyi</name>
    <dbReference type="NCBI Taxonomy" id="57028"/>
    <lineage>
        <taxon>Bacteria</taxon>
        <taxon>Pseudomonadati</taxon>
        <taxon>Bacteroidota</taxon>
        <taxon>Cytophagia</taxon>
        <taxon>Cytophagales</taxon>
        <taxon>Cyclobacteriaceae</taxon>
        <taxon>Algoriphagus</taxon>
    </lineage>
</organism>
<protein>
    <submittedName>
        <fullName evidence="3">Glycosyltransferase family 2 protein</fullName>
    </submittedName>
    <submittedName>
        <fullName evidence="2">Glycosyltransferase involved in cell wall biosynthesis</fullName>
    </submittedName>
</protein>
<evidence type="ECO:0000259" key="1">
    <source>
        <dbReference type="Pfam" id="PF00535"/>
    </source>
</evidence>
<dbReference type="PANTHER" id="PTHR43685">
    <property type="entry name" value="GLYCOSYLTRANSFERASE"/>
    <property type="match status" value="1"/>
</dbReference>
<dbReference type="AlphaFoldDB" id="A0A2W7RGF1"/>
<dbReference type="InterPro" id="IPR029044">
    <property type="entry name" value="Nucleotide-diphossugar_trans"/>
</dbReference>
<evidence type="ECO:0000313" key="3">
    <source>
        <dbReference type="EMBL" id="TXD75475.1"/>
    </source>
</evidence>